<dbReference type="Proteomes" id="UP000004322">
    <property type="component" value="Unassembled WGS sequence"/>
</dbReference>
<dbReference type="InterPro" id="IPR036866">
    <property type="entry name" value="RibonucZ/Hydroxyglut_hydro"/>
</dbReference>
<keyword evidence="3" id="KW-1185">Reference proteome</keyword>
<evidence type="ECO:0000313" key="3">
    <source>
        <dbReference type="Proteomes" id="UP000004322"/>
    </source>
</evidence>
<dbReference type="AlphaFoldDB" id="G5JTG5"/>
<dbReference type="InterPro" id="IPR050855">
    <property type="entry name" value="NDM-1-like"/>
</dbReference>
<comment type="caution">
    <text evidence="2">The sequence shown here is derived from an EMBL/GenBank/DDBJ whole genome shotgun (WGS) entry which is preliminary data.</text>
</comment>
<dbReference type="PANTHER" id="PTHR42951">
    <property type="entry name" value="METALLO-BETA-LACTAMASE DOMAIN-CONTAINING"/>
    <property type="match status" value="1"/>
</dbReference>
<accession>G5JTG5</accession>
<dbReference type="SUPFAM" id="SSF56281">
    <property type="entry name" value="Metallo-hydrolase/oxidoreductase"/>
    <property type="match status" value="1"/>
</dbReference>
<sequence length="239" mass="26803">MMKQTFYQVATKYTAKKYHISPHIFKVTFDLLIFPVSIWVVENHGSYFLIDTGMGNMASYAVETYLGRKPLAAAFLTHGHSDHVGGIAQLKDLYPTLPLMIDRRELPYVSGQKPYPRRKKVESVAFNTDWLEDLDSERASSLLADAGLVPIFTPGHSPGHTCYYHAEDKVLIAGDLLTTSRFGHLKPPMKAFTADMPQALATAHDLLQTDSQTLISVCHGGEVANALEEMEKSRWYQKK</sequence>
<dbReference type="InterPro" id="IPR001279">
    <property type="entry name" value="Metallo-B-lactamas"/>
</dbReference>
<protein>
    <recommendedName>
        <fullName evidence="1">Metallo-beta-lactamase domain-containing protein</fullName>
    </recommendedName>
</protein>
<dbReference type="Gene3D" id="3.60.15.10">
    <property type="entry name" value="Ribonuclease Z/Hydroxyacylglutathione hydrolase-like"/>
    <property type="match status" value="1"/>
</dbReference>
<dbReference type="PANTHER" id="PTHR42951:SF17">
    <property type="entry name" value="METALLO-BETA-LACTAMASE DOMAIN-CONTAINING PROTEIN"/>
    <property type="match status" value="1"/>
</dbReference>
<reference evidence="2" key="1">
    <citation type="submission" date="2011-07" db="EMBL/GenBank/DDBJ databases">
        <authorList>
            <person name="Stanhope M.J."/>
            <person name="Durkin A.S."/>
            <person name="Hostetler J."/>
            <person name="Kim M."/>
            <person name="Radune D."/>
            <person name="Singh I."/>
            <person name="Town C.D."/>
        </authorList>
    </citation>
    <scope>NUCLEOTIDE SEQUENCE [LARGE SCALE GENOMIC DNA]</scope>
    <source>
        <strain evidence="2">HS-6</strain>
    </source>
</reference>
<name>G5JTG5_STRCG</name>
<evidence type="ECO:0000313" key="2">
    <source>
        <dbReference type="EMBL" id="EHI75553.1"/>
    </source>
</evidence>
<dbReference type="SMART" id="SM00849">
    <property type="entry name" value="Lactamase_B"/>
    <property type="match status" value="1"/>
</dbReference>
<dbReference type="Pfam" id="PF00753">
    <property type="entry name" value="Lactamase_B"/>
    <property type="match status" value="1"/>
</dbReference>
<proteinExistence type="predicted"/>
<evidence type="ECO:0000259" key="1">
    <source>
        <dbReference type="SMART" id="SM00849"/>
    </source>
</evidence>
<gene>
    <name evidence="2" type="ORF">STRCR_2355</name>
</gene>
<dbReference type="STRING" id="873449.STRCR_2355"/>
<dbReference type="eggNOG" id="COG0491">
    <property type="taxonomic scope" value="Bacteria"/>
</dbReference>
<organism evidence="2 3">
    <name type="scientific">Streptococcus criceti HS-6</name>
    <dbReference type="NCBI Taxonomy" id="873449"/>
    <lineage>
        <taxon>Bacteria</taxon>
        <taxon>Bacillati</taxon>
        <taxon>Bacillota</taxon>
        <taxon>Bacilli</taxon>
        <taxon>Lactobacillales</taxon>
        <taxon>Streptococcaceae</taxon>
        <taxon>Streptococcus</taxon>
    </lineage>
</organism>
<dbReference type="EMBL" id="AEUV02000002">
    <property type="protein sequence ID" value="EHI75553.1"/>
    <property type="molecule type" value="Genomic_DNA"/>
</dbReference>
<dbReference type="CDD" id="cd07721">
    <property type="entry name" value="yflN-like_MBL-fold"/>
    <property type="match status" value="1"/>
</dbReference>
<dbReference type="RefSeq" id="WP_004230087.1">
    <property type="nucleotide sequence ID" value="NZ_AEUV02000002.1"/>
</dbReference>
<feature type="domain" description="Metallo-beta-lactamase" evidence="1">
    <location>
        <begin position="35"/>
        <end position="219"/>
    </location>
</feature>